<dbReference type="InterPro" id="IPR036393">
    <property type="entry name" value="AceGlu_kinase-like_sf"/>
</dbReference>
<evidence type="ECO:0000313" key="3">
    <source>
        <dbReference type="EMBL" id="EQD54327.1"/>
    </source>
</evidence>
<dbReference type="GO" id="GO:0009090">
    <property type="term" value="P:homoserine biosynthetic process"/>
    <property type="evidence" value="ECO:0007669"/>
    <property type="project" value="TreeGrafter"/>
</dbReference>
<dbReference type="PANTHER" id="PTHR21499:SF59">
    <property type="entry name" value="ASPARTOKINASE"/>
    <property type="match status" value="1"/>
</dbReference>
<dbReference type="Pfam" id="PF00696">
    <property type="entry name" value="AA_kinase"/>
    <property type="match status" value="1"/>
</dbReference>
<proteinExistence type="inferred from homology"/>
<keyword evidence="3" id="KW-0418">Kinase</keyword>
<feature type="non-terminal residue" evidence="3">
    <location>
        <position position="1"/>
    </location>
</feature>
<dbReference type="AlphaFoldDB" id="T1ABB1"/>
<accession>T1ABB1</accession>
<dbReference type="EMBL" id="AUZY01006445">
    <property type="protein sequence ID" value="EQD54327.1"/>
    <property type="molecule type" value="Genomic_DNA"/>
</dbReference>
<evidence type="ECO:0000259" key="2">
    <source>
        <dbReference type="Pfam" id="PF00696"/>
    </source>
</evidence>
<comment type="similarity">
    <text evidence="1">Belongs to the aspartokinase family.</text>
</comment>
<gene>
    <name evidence="3" type="ORF">B1B_09746</name>
</gene>
<evidence type="ECO:0000256" key="1">
    <source>
        <dbReference type="ARBA" id="ARBA00010122"/>
    </source>
</evidence>
<dbReference type="SUPFAM" id="SSF53633">
    <property type="entry name" value="Carbamate kinase-like"/>
    <property type="match status" value="1"/>
</dbReference>
<keyword evidence="3" id="KW-0808">Transferase</keyword>
<dbReference type="GO" id="GO:0009089">
    <property type="term" value="P:lysine biosynthetic process via diaminopimelate"/>
    <property type="evidence" value="ECO:0007669"/>
    <property type="project" value="TreeGrafter"/>
</dbReference>
<dbReference type="GO" id="GO:0005829">
    <property type="term" value="C:cytosol"/>
    <property type="evidence" value="ECO:0007669"/>
    <property type="project" value="TreeGrafter"/>
</dbReference>
<dbReference type="Gene3D" id="3.40.1160.10">
    <property type="entry name" value="Acetylglutamate kinase-like"/>
    <property type="match status" value="1"/>
</dbReference>
<sequence length="178" mass="18948">SVARGRVPVVTGFFGRSLEGRVATLGRGGSDYAAAAIGAILGASRVELVKRHVAVFSADPHDVPAARPIPALSYEEAEELAQFGARVLHPLTIEPARAQGVELRVRSLEDASVVTTIGPARSGRRNRALTLLRPLRLLRLRVPGGRQRPGVVAQVSHRLAAARVNLVQLYTSSALLCL</sequence>
<organism evidence="3">
    <name type="scientific">mine drainage metagenome</name>
    <dbReference type="NCBI Taxonomy" id="410659"/>
    <lineage>
        <taxon>unclassified sequences</taxon>
        <taxon>metagenomes</taxon>
        <taxon>ecological metagenomes</taxon>
    </lineage>
</organism>
<protein>
    <submittedName>
        <fullName evidence="3">Aspartate kinase</fullName>
    </submittedName>
</protein>
<reference evidence="3" key="1">
    <citation type="submission" date="2013-08" db="EMBL/GenBank/DDBJ databases">
        <authorList>
            <person name="Mendez C."/>
            <person name="Richter M."/>
            <person name="Ferrer M."/>
            <person name="Sanchez J."/>
        </authorList>
    </citation>
    <scope>NUCLEOTIDE SEQUENCE</scope>
</reference>
<comment type="caution">
    <text evidence="3">The sequence shown here is derived from an EMBL/GenBank/DDBJ whole genome shotgun (WGS) entry which is preliminary data.</text>
</comment>
<dbReference type="InterPro" id="IPR001048">
    <property type="entry name" value="Asp/Glu/Uridylate_kinase"/>
</dbReference>
<dbReference type="GO" id="GO:0004072">
    <property type="term" value="F:aspartate kinase activity"/>
    <property type="evidence" value="ECO:0007669"/>
    <property type="project" value="TreeGrafter"/>
</dbReference>
<dbReference type="PANTHER" id="PTHR21499">
    <property type="entry name" value="ASPARTATE KINASE"/>
    <property type="match status" value="1"/>
</dbReference>
<feature type="non-terminal residue" evidence="3">
    <location>
        <position position="178"/>
    </location>
</feature>
<name>T1ABB1_9ZZZZ</name>
<reference evidence="3" key="2">
    <citation type="journal article" date="2014" name="ISME J.">
        <title>Microbial stratification in low pH oxic and suboxic macroscopic growths along an acid mine drainage.</title>
        <authorList>
            <person name="Mendez-Garcia C."/>
            <person name="Mesa V."/>
            <person name="Sprenger R.R."/>
            <person name="Richter M."/>
            <person name="Diez M.S."/>
            <person name="Solano J."/>
            <person name="Bargiela R."/>
            <person name="Golyshina O.V."/>
            <person name="Manteca A."/>
            <person name="Ramos J.L."/>
            <person name="Gallego J.R."/>
            <person name="Llorente I."/>
            <person name="Martins Dos Santos V.A."/>
            <person name="Jensen O.N."/>
            <person name="Pelaez A.I."/>
            <person name="Sanchez J."/>
            <person name="Ferrer M."/>
        </authorList>
    </citation>
    <scope>NUCLEOTIDE SEQUENCE</scope>
</reference>
<feature type="domain" description="Aspartate/glutamate/uridylate kinase" evidence="2">
    <location>
        <begin position="3"/>
        <end position="107"/>
    </location>
</feature>